<dbReference type="EMBL" id="KQ459736">
    <property type="protein sequence ID" value="KPJ20212.1"/>
    <property type="molecule type" value="Genomic_DNA"/>
</dbReference>
<proteinExistence type="predicted"/>
<accession>A0A0N1IB38</accession>
<dbReference type="AlphaFoldDB" id="A0A0N1IB38"/>
<organism evidence="1 2">
    <name type="scientific">Papilio machaon</name>
    <name type="common">Old World swallowtail butterfly</name>
    <dbReference type="NCBI Taxonomy" id="76193"/>
    <lineage>
        <taxon>Eukaryota</taxon>
        <taxon>Metazoa</taxon>
        <taxon>Ecdysozoa</taxon>
        <taxon>Arthropoda</taxon>
        <taxon>Hexapoda</taxon>
        <taxon>Insecta</taxon>
        <taxon>Pterygota</taxon>
        <taxon>Neoptera</taxon>
        <taxon>Endopterygota</taxon>
        <taxon>Lepidoptera</taxon>
        <taxon>Glossata</taxon>
        <taxon>Ditrysia</taxon>
        <taxon>Papilionoidea</taxon>
        <taxon>Papilionidae</taxon>
        <taxon>Papilioninae</taxon>
        <taxon>Papilio</taxon>
    </lineage>
</organism>
<keyword evidence="2" id="KW-1185">Reference proteome</keyword>
<reference evidence="1 2" key="1">
    <citation type="journal article" date="2015" name="Nat. Commun.">
        <title>Outbred genome sequencing and CRISPR/Cas9 gene editing in butterflies.</title>
        <authorList>
            <person name="Li X."/>
            <person name="Fan D."/>
            <person name="Zhang W."/>
            <person name="Liu G."/>
            <person name="Zhang L."/>
            <person name="Zhao L."/>
            <person name="Fang X."/>
            <person name="Chen L."/>
            <person name="Dong Y."/>
            <person name="Chen Y."/>
            <person name="Ding Y."/>
            <person name="Zhao R."/>
            <person name="Feng M."/>
            <person name="Zhu Y."/>
            <person name="Feng Y."/>
            <person name="Jiang X."/>
            <person name="Zhu D."/>
            <person name="Xiang H."/>
            <person name="Feng X."/>
            <person name="Li S."/>
            <person name="Wang J."/>
            <person name="Zhang G."/>
            <person name="Kronforst M.R."/>
            <person name="Wang W."/>
        </authorList>
    </citation>
    <scope>NUCLEOTIDE SEQUENCE [LARGE SCALE GENOMIC DNA]</scope>
    <source>
        <strain evidence="1">Ya'a_city_454_Pm</strain>
        <tissue evidence="1">Whole body</tissue>
    </source>
</reference>
<dbReference type="Proteomes" id="UP000053240">
    <property type="component" value="Unassembled WGS sequence"/>
</dbReference>
<protein>
    <submittedName>
        <fullName evidence="1">Uncharacterized protein</fullName>
    </submittedName>
</protein>
<name>A0A0N1IB38_PAPMA</name>
<evidence type="ECO:0000313" key="2">
    <source>
        <dbReference type="Proteomes" id="UP000053240"/>
    </source>
</evidence>
<gene>
    <name evidence="1" type="ORF">RR48_01780</name>
</gene>
<evidence type="ECO:0000313" key="1">
    <source>
        <dbReference type="EMBL" id="KPJ20212.1"/>
    </source>
</evidence>
<sequence>MSIPVIPALRQPKQVNKPKKLKKFDDDYVIITMKDNKKLVVSSDGYHGIVKMDEKFVCVLCDYKINLDEKLKADHKVKKTHLKALTLFPHVESFRDNLIRQAGCNPEAVIHSPGLKESSTINDGGVWRWN</sequence>
<dbReference type="InParanoid" id="A0A0N1IB38"/>